<dbReference type="Pfam" id="PF00022">
    <property type="entry name" value="Actin"/>
    <property type="match status" value="1"/>
</dbReference>
<protein>
    <recommendedName>
        <fullName evidence="3">Actin-like protein ARP6</fullName>
    </recommendedName>
    <alternativeName>
        <fullName evidence="7">Actin-like protein arp6</fullName>
    </alternativeName>
</protein>
<dbReference type="GO" id="GO:0005634">
    <property type="term" value="C:nucleus"/>
    <property type="evidence" value="ECO:0007669"/>
    <property type="project" value="UniProtKB-ARBA"/>
</dbReference>
<keyword evidence="10" id="KW-1185">Reference proteome</keyword>
<evidence type="ECO:0000256" key="1">
    <source>
        <dbReference type="ARBA" id="ARBA00004496"/>
    </source>
</evidence>
<comment type="similarity">
    <text evidence="2">Belongs to the actin family. ARP6 subfamily.</text>
</comment>
<dbReference type="InterPro" id="IPR043129">
    <property type="entry name" value="ATPase_NBD"/>
</dbReference>
<dbReference type="AlphaFoldDB" id="A0A9P6B769"/>
<evidence type="ECO:0000256" key="6">
    <source>
        <dbReference type="ARBA" id="ARBA00063309"/>
    </source>
</evidence>
<dbReference type="SUPFAM" id="SSF53067">
    <property type="entry name" value="Actin-like ATPase domain"/>
    <property type="match status" value="2"/>
</dbReference>
<accession>A0A9P6B769</accession>
<dbReference type="Gene3D" id="2.30.36.70">
    <property type="entry name" value="Actin, Chain A, domain 2"/>
    <property type="match status" value="1"/>
</dbReference>
<dbReference type="Proteomes" id="UP000886523">
    <property type="component" value="Unassembled WGS sequence"/>
</dbReference>
<dbReference type="InterPro" id="IPR004000">
    <property type="entry name" value="Actin"/>
</dbReference>
<dbReference type="OrthoDB" id="6220758at2759"/>
<gene>
    <name evidence="9" type="ORF">BS47DRAFT_1416435</name>
</gene>
<evidence type="ECO:0000313" key="9">
    <source>
        <dbReference type="EMBL" id="KAF9518687.1"/>
    </source>
</evidence>
<evidence type="ECO:0000256" key="8">
    <source>
        <dbReference type="SAM" id="MobiDB-lite"/>
    </source>
</evidence>
<evidence type="ECO:0000256" key="5">
    <source>
        <dbReference type="ARBA" id="ARBA00025222"/>
    </source>
</evidence>
<evidence type="ECO:0000256" key="4">
    <source>
        <dbReference type="ARBA" id="ARBA00022490"/>
    </source>
</evidence>
<evidence type="ECO:0000256" key="3">
    <source>
        <dbReference type="ARBA" id="ARBA00018633"/>
    </source>
</evidence>
<dbReference type="CDD" id="cd10210">
    <property type="entry name" value="ASKHA_NBD_Arp6"/>
    <property type="match status" value="1"/>
</dbReference>
<organism evidence="9 10">
    <name type="scientific">Hydnum rufescens UP504</name>
    <dbReference type="NCBI Taxonomy" id="1448309"/>
    <lineage>
        <taxon>Eukaryota</taxon>
        <taxon>Fungi</taxon>
        <taxon>Dikarya</taxon>
        <taxon>Basidiomycota</taxon>
        <taxon>Agaricomycotina</taxon>
        <taxon>Agaricomycetes</taxon>
        <taxon>Cantharellales</taxon>
        <taxon>Hydnaceae</taxon>
        <taxon>Hydnum</taxon>
    </lineage>
</organism>
<evidence type="ECO:0000256" key="2">
    <source>
        <dbReference type="ARBA" id="ARBA00005665"/>
    </source>
</evidence>
<dbReference type="PANTHER" id="PTHR11937">
    <property type="entry name" value="ACTIN"/>
    <property type="match status" value="1"/>
</dbReference>
<reference evidence="9" key="1">
    <citation type="journal article" date="2020" name="Nat. Commun.">
        <title>Large-scale genome sequencing of mycorrhizal fungi provides insights into the early evolution of symbiotic traits.</title>
        <authorList>
            <person name="Miyauchi S."/>
            <person name="Kiss E."/>
            <person name="Kuo A."/>
            <person name="Drula E."/>
            <person name="Kohler A."/>
            <person name="Sanchez-Garcia M."/>
            <person name="Morin E."/>
            <person name="Andreopoulos B."/>
            <person name="Barry K.W."/>
            <person name="Bonito G."/>
            <person name="Buee M."/>
            <person name="Carver A."/>
            <person name="Chen C."/>
            <person name="Cichocki N."/>
            <person name="Clum A."/>
            <person name="Culley D."/>
            <person name="Crous P.W."/>
            <person name="Fauchery L."/>
            <person name="Girlanda M."/>
            <person name="Hayes R.D."/>
            <person name="Keri Z."/>
            <person name="LaButti K."/>
            <person name="Lipzen A."/>
            <person name="Lombard V."/>
            <person name="Magnuson J."/>
            <person name="Maillard F."/>
            <person name="Murat C."/>
            <person name="Nolan M."/>
            <person name="Ohm R.A."/>
            <person name="Pangilinan J."/>
            <person name="Pereira M.F."/>
            <person name="Perotto S."/>
            <person name="Peter M."/>
            <person name="Pfister S."/>
            <person name="Riley R."/>
            <person name="Sitrit Y."/>
            <person name="Stielow J.B."/>
            <person name="Szollosi G."/>
            <person name="Zifcakova L."/>
            <person name="Stursova M."/>
            <person name="Spatafora J.W."/>
            <person name="Tedersoo L."/>
            <person name="Vaario L.M."/>
            <person name="Yamada A."/>
            <person name="Yan M."/>
            <person name="Wang P."/>
            <person name="Xu J."/>
            <person name="Bruns T."/>
            <person name="Baldrian P."/>
            <person name="Vilgalys R."/>
            <person name="Dunand C."/>
            <person name="Henrissat B."/>
            <person name="Grigoriev I.V."/>
            <person name="Hibbett D."/>
            <person name="Nagy L.G."/>
            <person name="Martin F.M."/>
        </authorList>
    </citation>
    <scope>NUCLEOTIDE SEQUENCE</scope>
    <source>
        <strain evidence="9">UP504</strain>
    </source>
</reference>
<dbReference type="GO" id="GO:0005737">
    <property type="term" value="C:cytoplasm"/>
    <property type="evidence" value="ECO:0007669"/>
    <property type="project" value="UniProtKB-SubCell"/>
</dbReference>
<dbReference type="EMBL" id="MU128923">
    <property type="protein sequence ID" value="KAF9518687.1"/>
    <property type="molecule type" value="Genomic_DNA"/>
</dbReference>
<dbReference type="SMART" id="SM00268">
    <property type="entry name" value="ACTIN"/>
    <property type="match status" value="1"/>
</dbReference>
<sequence length="465" mass="51774">MNSTLILDNGASTLKAGFAHLDSPPRLVSNAIVKPKGGGAKLYIGHEIEDCRDFFGLYYRRPFERGILCDWDTEKAIWDTLFSPEGMNIDTRATSLLVTEPYFNLPAVQETYDQLVFEEYEFISYLRCHGSAAPLLQYGDLFEQGTLPAPECFLIVDSGFSFTHIVPVMRGVMVLAGIHRIDVGGKLLTNHLKEVVSFRHWDLMEHTYVMNEVKEACCYVSNTFGEDLEACQVNPRRNPIVQEYVLPDFSTRKRGYIRNGPGKTDPPNPPDDTNVDPDAPKNADDEPVLYMSNERFTVPEVLFHPIDVGLDQSGLAHTIANSISSLPEELQGMFWGNIGLVGGNFNIPGIVDRLRTELRALAPPEVEVSLYTSKDPITQTYLSARAFARTPAFASACITREEYLESGSNACRRKFGQNLRDGFEGARGELDVITDVDVDVGREDSTTGASRTRGKGSEKRLLGRE</sequence>
<feature type="region of interest" description="Disordered" evidence="8">
    <location>
        <begin position="253"/>
        <end position="284"/>
    </location>
</feature>
<proteinExistence type="inferred from homology"/>
<comment type="function">
    <text evidence="5">Component of the SWR1 complex which mediates the ATP-dependent exchange of histone H2A for the H2A variant HZT1 leading to transcriptional regulation of selected genes by chromatin remodeling. Involved in chromosome stability.</text>
</comment>
<dbReference type="Gene3D" id="3.90.640.10">
    <property type="entry name" value="Actin, Chain A, domain 4"/>
    <property type="match status" value="1"/>
</dbReference>
<comment type="subcellular location">
    <subcellularLocation>
        <location evidence="1">Cytoplasm</location>
    </subcellularLocation>
</comment>
<dbReference type="FunFam" id="3.90.640.10:FF:000014">
    <property type="entry name" value="Putative actin-related protein 6"/>
    <property type="match status" value="1"/>
</dbReference>
<comment type="subunit">
    <text evidence="6">Component of the SWR1 chromatin remodeling complex.</text>
</comment>
<evidence type="ECO:0000256" key="7">
    <source>
        <dbReference type="ARBA" id="ARBA00073820"/>
    </source>
</evidence>
<evidence type="ECO:0000313" key="10">
    <source>
        <dbReference type="Proteomes" id="UP000886523"/>
    </source>
</evidence>
<name>A0A9P6B769_9AGAM</name>
<keyword evidence="4" id="KW-0963">Cytoplasm</keyword>
<comment type="caution">
    <text evidence="9">The sequence shown here is derived from an EMBL/GenBank/DDBJ whole genome shotgun (WGS) entry which is preliminary data.</text>
</comment>
<feature type="compositionally biased region" description="Basic and acidic residues" evidence="8">
    <location>
        <begin position="455"/>
        <end position="465"/>
    </location>
</feature>
<dbReference type="Gene3D" id="3.30.420.40">
    <property type="match status" value="2"/>
</dbReference>
<feature type="region of interest" description="Disordered" evidence="8">
    <location>
        <begin position="442"/>
        <end position="465"/>
    </location>
</feature>